<evidence type="ECO:0000259" key="1">
    <source>
        <dbReference type="PROSITE" id="PS50830"/>
    </source>
</evidence>
<dbReference type="Pfam" id="PF00565">
    <property type="entry name" value="SNase"/>
    <property type="match status" value="1"/>
</dbReference>
<sequence length="220" mass="25135">MAARRYGRRKTWQLVAILIASAIVWFLDPQRRGAPPKARPVPNAEVPAAHANGYETFTGCQWVDHRQNDGDSFRVKLPDGRIEQFRLYYVDSPESEFRSYRGGETNRERIHEQAKVFGIDDEQAVEIGKRAKKLTHDLLSRGSFTIQTKWEDPFGDRRYHAFVIPSSGPLLEETLVREGLVRIHTKGAPMPDGTPVKERLKTLRSLEDEAKRAKRGAWGL</sequence>
<dbReference type="Proteomes" id="UP000501812">
    <property type="component" value="Chromosome"/>
</dbReference>
<accession>A0A858RJV4</accession>
<proteinExistence type="predicted"/>
<dbReference type="SMART" id="SM00318">
    <property type="entry name" value="SNc"/>
    <property type="match status" value="1"/>
</dbReference>
<evidence type="ECO:0000313" key="2">
    <source>
        <dbReference type="EMBL" id="QJE96851.1"/>
    </source>
</evidence>
<protein>
    <recommendedName>
        <fullName evidence="1">TNase-like domain-containing protein</fullName>
    </recommendedName>
</protein>
<dbReference type="EMBL" id="CP051774">
    <property type="protein sequence ID" value="QJE96851.1"/>
    <property type="molecule type" value="Genomic_DNA"/>
</dbReference>
<dbReference type="SUPFAM" id="SSF50199">
    <property type="entry name" value="Staphylococcal nuclease"/>
    <property type="match status" value="1"/>
</dbReference>
<gene>
    <name evidence="2" type="ORF">HHL09_14010</name>
</gene>
<dbReference type="Gene3D" id="2.40.50.90">
    <property type="match status" value="1"/>
</dbReference>
<dbReference type="PROSITE" id="PS50830">
    <property type="entry name" value="TNASE_3"/>
    <property type="match status" value="1"/>
</dbReference>
<reference evidence="2 3" key="1">
    <citation type="submission" date="2020-04" db="EMBL/GenBank/DDBJ databases">
        <title>Luteolibacter sp. G-1-1-1 isolated from soil.</title>
        <authorList>
            <person name="Dahal R.H."/>
        </authorList>
    </citation>
    <scope>NUCLEOTIDE SEQUENCE [LARGE SCALE GENOMIC DNA]</scope>
    <source>
        <strain evidence="2 3">G-1-1-1</strain>
    </source>
</reference>
<dbReference type="InterPro" id="IPR035437">
    <property type="entry name" value="SNase_OB-fold_sf"/>
</dbReference>
<name>A0A858RJV4_9BACT</name>
<keyword evidence="3" id="KW-1185">Reference proteome</keyword>
<dbReference type="AlphaFoldDB" id="A0A858RJV4"/>
<feature type="domain" description="TNase-like" evidence="1">
    <location>
        <begin position="69"/>
        <end position="220"/>
    </location>
</feature>
<dbReference type="KEGG" id="luo:HHL09_14010"/>
<evidence type="ECO:0000313" key="3">
    <source>
        <dbReference type="Proteomes" id="UP000501812"/>
    </source>
</evidence>
<organism evidence="2 3">
    <name type="scientific">Luteolibacter luteus</name>
    <dbReference type="NCBI Taxonomy" id="2728835"/>
    <lineage>
        <taxon>Bacteria</taxon>
        <taxon>Pseudomonadati</taxon>
        <taxon>Verrucomicrobiota</taxon>
        <taxon>Verrucomicrobiia</taxon>
        <taxon>Verrucomicrobiales</taxon>
        <taxon>Verrucomicrobiaceae</taxon>
        <taxon>Luteolibacter</taxon>
    </lineage>
</organism>
<dbReference type="RefSeq" id="WP_169455251.1">
    <property type="nucleotide sequence ID" value="NZ_CP051774.1"/>
</dbReference>
<dbReference type="InterPro" id="IPR016071">
    <property type="entry name" value="Staphylococal_nuclease_OB-fold"/>
</dbReference>